<dbReference type="Pfam" id="PF07732">
    <property type="entry name" value="Cu-oxidase_3"/>
    <property type="match status" value="1"/>
</dbReference>
<gene>
    <name evidence="4" type="ORF">CR201_G0007644</name>
</gene>
<dbReference type="Gene3D" id="2.60.40.420">
    <property type="entry name" value="Cupredoxins - blue copper proteins"/>
    <property type="match status" value="1"/>
</dbReference>
<accession>A0A2J8WST9</accession>
<dbReference type="InterPro" id="IPR008972">
    <property type="entry name" value="Cupredoxin"/>
</dbReference>
<comment type="similarity">
    <text evidence="1">Belongs to the multicopper oxidase family.</text>
</comment>
<keyword evidence="2" id="KW-0732">Signal</keyword>
<evidence type="ECO:0000256" key="1">
    <source>
        <dbReference type="ARBA" id="ARBA00010609"/>
    </source>
</evidence>
<dbReference type="GO" id="GO:0005507">
    <property type="term" value="F:copper ion binding"/>
    <property type="evidence" value="ECO:0007669"/>
    <property type="project" value="InterPro"/>
</dbReference>
<protein>
    <submittedName>
        <fullName evidence="4">CP isoform 15</fullName>
    </submittedName>
</protein>
<sequence length="179" mass="21001">MKILILGIFLFFYSTPAWAKEKHYYIGIIETTWDYASDHGEKKLISVDTGFQNKWYSEDVTISRPNDQEEITAQILTKKLDNKEHSTLWEHSNIYLQNGPDRIGRLYKKALYLQYTDETFRTTIEKPIWLGFLGPIIKAETGDKVYVHLKNLASRPYTFHSHGITYYKEHEGAIYPDNT</sequence>
<comment type="caution">
    <text evidence="4">The sequence shown here is derived from an EMBL/GenBank/DDBJ whole genome shotgun (WGS) entry which is preliminary data.</text>
</comment>
<feature type="signal peptide" evidence="2">
    <location>
        <begin position="1"/>
        <end position="19"/>
    </location>
</feature>
<dbReference type="InterPro" id="IPR011707">
    <property type="entry name" value="Cu-oxidase-like_N"/>
</dbReference>
<feature type="chain" id="PRO_5014385614" evidence="2">
    <location>
        <begin position="20"/>
        <end position="179"/>
    </location>
</feature>
<feature type="non-terminal residue" evidence="4">
    <location>
        <position position="179"/>
    </location>
</feature>
<dbReference type="SUPFAM" id="SSF49503">
    <property type="entry name" value="Cupredoxins"/>
    <property type="match status" value="1"/>
</dbReference>
<evidence type="ECO:0000259" key="3">
    <source>
        <dbReference type="Pfam" id="PF07732"/>
    </source>
</evidence>
<evidence type="ECO:0000313" key="4">
    <source>
        <dbReference type="EMBL" id="PNJ72825.1"/>
    </source>
</evidence>
<name>A0A2J8WST9_PONAB</name>
<feature type="domain" description="Plastocyanin-like" evidence="3">
    <location>
        <begin position="132"/>
        <end position="169"/>
    </location>
</feature>
<dbReference type="EMBL" id="NDHI03003379">
    <property type="protein sequence ID" value="PNJ72825.1"/>
    <property type="molecule type" value="Genomic_DNA"/>
</dbReference>
<dbReference type="AlphaFoldDB" id="A0A2J8WST9"/>
<organism evidence="4">
    <name type="scientific">Pongo abelii</name>
    <name type="common">Sumatran orangutan</name>
    <name type="synonym">Pongo pygmaeus abelii</name>
    <dbReference type="NCBI Taxonomy" id="9601"/>
    <lineage>
        <taxon>Eukaryota</taxon>
        <taxon>Metazoa</taxon>
        <taxon>Chordata</taxon>
        <taxon>Craniata</taxon>
        <taxon>Vertebrata</taxon>
        <taxon>Euteleostomi</taxon>
        <taxon>Mammalia</taxon>
        <taxon>Eutheria</taxon>
        <taxon>Euarchontoglires</taxon>
        <taxon>Primates</taxon>
        <taxon>Haplorrhini</taxon>
        <taxon>Catarrhini</taxon>
        <taxon>Hominidae</taxon>
        <taxon>Pongo</taxon>
    </lineage>
</organism>
<evidence type="ECO:0000256" key="2">
    <source>
        <dbReference type="SAM" id="SignalP"/>
    </source>
</evidence>
<proteinExistence type="inferred from homology"/>
<reference evidence="4" key="1">
    <citation type="submission" date="2017-12" db="EMBL/GenBank/DDBJ databases">
        <title>High-resolution comparative analysis of great ape genomes.</title>
        <authorList>
            <person name="Pollen A."/>
            <person name="Hastie A."/>
            <person name="Hormozdiari F."/>
            <person name="Dougherty M."/>
            <person name="Liu R."/>
            <person name="Chaisson M."/>
            <person name="Hoppe E."/>
            <person name="Hill C."/>
            <person name="Pang A."/>
            <person name="Hillier L."/>
            <person name="Baker C."/>
            <person name="Armstrong J."/>
            <person name="Shendure J."/>
            <person name="Paten B."/>
            <person name="Wilson R."/>
            <person name="Chao H."/>
            <person name="Schneider V."/>
            <person name="Ventura M."/>
            <person name="Kronenberg Z."/>
            <person name="Murali S."/>
            <person name="Gordon D."/>
            <person name="Cantsilieris S."/>
            <person name="Munson K."/>
            <person name="Nelson B."/>
            <person name="Raja A."/>
            <person name="Underwood J."/>
            <person name="Diekhans M."/>
            <person name="Fiddes I."/>
            <person name="Haussler D."/>
            <person name="Eichler E."/>
        </authorList>
    </citation>
    <scope>NUCLEOTIDE SEQUENCE [LARGE SCALE GENOMIC DNA]</scope>
    <source>
        <strain evidence="4">Susie</strain>
    </source>
</reference>